<dbReference type="Proteomes" id="UP000298652">
    <property type="component" value="Chromosome 3"/>
</dbReference>
<evidence type="ECO:0000313" key="2">
    <source>
        <dbReference type="EMBL" id="TKW23928.1"/>
    </source>
</evidence>
<evidence type="ECO:0000313" key="3">
    <source>
        <dbReference type="Proteomes" id="UP000298652"/>
    </source>
</evidence>
<keyword evidence="3" id="KW-1185">Reference proteome</keyword>
<reference evidence="2" key="1">
    <citation type="submission" date="2019-03" db="EMBL/GenBank/DDBJ databases">
        <title>WGS assembly of Setaria viridis.</title>
        <authorList>
            <person name="Huang P."/>
            <person name="Jenkins J."/>
            <person name="Grimwood J."/>
            <person name="Barry K."/>
            <person name="Healey A."/>
            <person name="Mamidi S."/>
            <person name="Sreedasyam A."/>
            <person name="Shu S."/>
            <person name="Feldman M."/>
            <person name="Wu J."/>
            <person name="Yu Y."/>
            <person name="Chen C."/>
            <person name="Johnson J."/>
            <person name="Rokhsar D."/>
            <person name="Baxter I."/>
            <person name="Schmutz J."/>
            <person name="Brutnell T."/>
            <person name="Kellogg E."/>
        </authorList>
    </citation>
    <scope>NUCLEOTIDE SEQUENCE [LARGE SCALE GENOMIC DNA]</scope>
</reference>
<protein>
    <submittedName>
        <fullName evidence="2">Uncharacterized protein</fullName>
    </submittedName>
</protein>
<dbReference type="AlphaFoldDB" id="A0A4U6V4D2"/>
<evidence type="ECO:0000256" key="1">
    <source>
        <dbReference type="SAM" id="MobiDB-lite"/>
    </source>
</evidence>
<accession>A0A4U6V4D2</accession>
<gene>
    <name evidence="2" type="ORF">SEVIR_3G019400v2</name>
</gene>
<proteinExistence type="predicted"/>
<dbReference type="Gramene" id="TKW23928">
    <property type="protein sequence ID" value="TKW23928"/>
    <property type="gene ID" value="SEVIR_3G019400v2"/>
</dbReference>
<feature type="compositionally biased region" description="Basic and acidic residues" evidence="1">
    <location>
        <begin position="172"/>
        <end position="182"/>
    </location>
</feature>
<sequence length="182" mass="20472">MAACVNCDAAAAAAALALDWTSTKGIHACKKQDLLSNEFPEFSLNYPPETHKTPKFRARTHNSLEQAHQSTEFSTRAQEAAWFPWAFLNHQQVEPTEASPRARQFNSRGKRIAGSLHPSDTPPTSSQFKKACGKHARAPFFPSLPFPSLPFPVRRGRGTRRPQFSPRRHRLHSETAEREREG</sequence>
<dbReference type="EMBL" id="CM016554">
    <property type="protein sequence ID" value="TKW23928.1"/>
    <property type="molecule type" value="Genomic_DNA"/>
</dbReference>
<feature type="region of interest" description="Disordered" evidence="1">
    <location>
        <begin position="94"/>
        <end position="182"/>
    </location>
</feature>
<name>A0A4U6V4D2_SETVI</name>
<organism evidence="2 3">
    <name type="scientific">Setaria viridis</name>
    <name type="common">Green bristlegrass</name>
    <name type="synonym">Setaria italica subsp. viridis</name>
    <dbReference type="NCBI Taxonomy" id="4556"/>
    <lineage>
        <taxon>Eukaryota</taxon>
        <taxon>Viridiplantae</taxon>
        <taxon>Streptophyta</taxon>
        <taxon>Embryophyta</taxon>
        <taxon>Tracheophyta</taxon>
        <taxon>Spermatophyta</taxon>
        <taxon>Magnoliopsida</taxon>
        <taxon>Liliopsida</taxon>
        <taxon>Poales</taxon>
        <taxon>Poaceae</taxon>
        <taxon>PACMAD clade</taxon>
        <taxon>Panicoideae</taxon>
        <taxon>Panicodae</taxon>
        <taxon>Paniceae</taxon>
        <taxon>Cenchrinae</taxon>
        <taxon>Setaria</taxon>
    </lineage>
</organism>
<feature type="compositionally biased region" description="Basic residues" evidence="1">
    <location>
        <begin position="154"/>
        <end position="171"/>
    </location>
</feature>